<accession>A0A3S2YB45</accession>
<dbReference type="OrthoDB" id="9813368at2"/>
<dbReference type="Proteomes" id="UP000282837">
    <property type="component" value="Unassembled WGS sequence"/>
</dbReference>
<name>A0A3S2YB45_9SPHN</name>
<gene>
    <name evidence="1" type="ORF">EOE18_00635</name>
</gene>
<dbReference type="EMBL" id="SACO01000001">
    <property type="protein sequence ID" value="RVU07630.1"/>
    <property type="molecule type" value="Genomic_DNA"/>
</dbReference>
<evidence type="ECO:0000313" key="2">
    <source>
        <dbReference type="Proteomes" id="UP000282837"/>
    </source>
</evidence>
<protein>
    <submittedName>
        <fullName evidence="1">SH3 domain-containing protein</fullName>
    </submittedName>
</protein>
<evidence type="ECO:0000313" key="1">
    <source>
        <dbReference type="EMBL" id="RVU07630.1"/>
    </source>
</evidence>
<keyword evidence="2" id="KW-1185">Reference proteome</keyword>
<reference evidence="1 2" key="1">
    <citation type="submission" date="2019-01" db="EMBL/GenBank/DDBJ databases">
        <authorList>
            <person name="Chen W.-M."/>
        </authorList>
    </citation>
    <scope>NUCLEOTIDE SEQUENCE [LARGE SCALE GENOMIC DNA]</scope>
    <source>
        <strain evidence="1 2">FSY-9</strain>
    </source>
</reference>
<proteinExistence type="predicted"/>
<dbReference type="RefSeq" id="WP_127705175.1">
    <property type="nucleotide sequence ID" value="NZ_SACO01000001.1"/>
</dbReference>
<sequence>MPQHDTGDFLPQPGTFYALCAPAPKHDPHAVPVRGDLAHIRLAGQVFVPHYVVPVRYRTLAQAALLAAPAGDELAVLEAGAEFHVLDVTSDYVWGEVPQGPVGYIARNLVEPI</sequence>
<dbReference type="AlphaFoldDB" id="A0A3S2YB45"/>
<comment type="caution">
    <text evidence="1">The sequence shown here is derived from an EMBL/GenBank/DDBJ whole genome shotgun (WGS) entry which is preliminary data.</text>
</comment>
<organism evidence="1 2">
    <name type="scientific">Novosphingobium umbonatum</name>
    <dbReference type="NCBI Taxonomy" id="1908524"/>
    <lineage>
        <taxon>Bacteria</taxon>
        <taxon>Pseudomonadati</taxon>
        <taxon>Pseudomonadota</taxon>
        <taxon>Alphaproteobacteria</taxon>
        <taxon>Sphingomonadales</taxon>
        <taxon>Sphingomonadaceae</taxon>
        <taxon>Novosphingobium</taxon>
    </lineage>
</organism>